<name>A0A5C8I2Z2_9MICO</name>
<dbReference type="RefSeq" id="WP_147894045.1">
    <property type="nucleotide sequence ID" value="NZ_BAAANR010000001.1"/>
</dbReference>
<keyword evidence="11" id="KW-0320">Glycogen biosynthesis</keyword>
<keyword evidence="18" id="KW-1185">Reference proteome</keyword>
<evidence type="ECO:0000256" key="9">
    <source>
        <dbReference type="ARBA" id="ARBA00022777"/>
    </source>
</evidence>
<evidence type="ECO:0000256" key="4">
    <source>
        <dbReference type="ARBA" id="ARBA00011962"/>
    </source>
</evidence>
<reference evidence="17 18" key="1">
    <citation type="submission" date="2019-08" db="EMBL/GenBank/DDBJ databases">
        <authorList>
            <person name="Dong K."/>
        </authorList>
    </citation>
    <scope>NUCLEOTIDE SEQUENCE [LARGE SCALE GENOMIC DNA]</scope>
    <source>
        <strain evidence="17 18">JCM14558</strain>
    </source>
</reference>
<gene>
    <name evidence="17" type="ORF">FVP77_08290</name>
</gene>
<dbReference type="SUPFAM" id="SSF56112">
    <property type="entry name" value="Protein kinase-like (PK-like)"/>
    <property type="match status" value="1"/>
</dbReference>
<dbReference type="AlphaFoldDB" id="A0A5C8I2Z2"/>
<evidence type="ECO:0000256" key="2">
    <source>
        <dbReference type="ARBA" id="ARBA00006219"/>
    </source>
</evidence>
<evidence type="ECO:0000256" key="11">
    <source>
        <dbReference type="ARBA" id="ARBA00023056"/>
    </source>
</evidence>
<comment type="similarity">
    <text evidence="2">Belongs to the aminoglycoside phosphotransferase family.</text>
</comment>
<dbReference type="OrthoDB" id="3787729at2"/>
<comment type="caution">
    <text evidence="17">The sequence shown here is derived from an EMBL/GenBank/DDBJ whole genome shotgun (WGS) entry which is preliminary data.</text>
</comment>
<dbReference type="Pfam" id="PF18085">
    <property type="entry name" value="Mak_N_cap"/>
    <property type="match status" value="1"/>
</dbReference>
<evidence type="ECO:0000256" key="13">
    <source>
        <dbReference type="ARBA" id="ARBA00031251"/>
    </source>
</evidence>
<evidence type="ECO:0000256" key="8">
    <source>
        <dbReference type="ARBA" id="ARBA00022741"/>
    </source>
</evidence>
<keyword evidence="8" id="KW-0547">Nucleotide-binding</keyword>
<feature type="domain" description="Maltokinase N-terminal cap" evidence="16">
    <location>
        <begin position="11"/>
        <end position="90"/>
    </location>
</feature>
<dbReference type="EC" id="2.7.1.175" evidence="4"/>
<protein>
    <recommendedName>
        <fullName evidence="5">Maltokinase</fullName>
        <ecNumber evidence="4">2.7.1.175</ecNumber>
    </recommendedName>
    <alternativeName>
        <fullName evidence="13">Maltose-1-phosphate synthase</fullName>
    </alternativeName>
</protein>
<dbReference type="GO" id="GO:0016301">
    <property type="term" value="F:kinase activity"/>
    <property type="evidence" value="ECO:0007669"/>
    <property type="project" value="UniProtKB-KW"/>
</dbReference>
<evidence type="ECO:0000256" key="7">
    <source>
        <dbReference type="ARBA" id="ARBA00022679"/>
    </source>
</evidence>
<keyword evidence="12" id="KW-0119">Carbohydrate metabolism</keyword>
<evidence type="ECO:0000256" key="6">
    <source>
        <dbReference type="ARBA" id="ARBA00022600"/>
    </source>
</evidence>
<sequence>MDSTLQSLTDWMPAQRWYASKGRTPSLRLVAEWDVASEPDARVRVLLVADDAPETPVLYQVPVVVRSTRPEKGVVGDLPDGSVLVDGATDAAYAAWLYRSVTAGGRVSGVDGPLDSHPAARRPHTDPTASASVLGAEQSNTSLIFRPDGDGSAVICKLFRQVHPGLNPDIELQTALADNGSSSVPRAIGSLEGAWRDPGNPEHVVTGSLAFAQEFLDDVEDAWRVALTAAQDDDDFADRATALGAAVADVHLTLSRILPTHEADASDRRRVAAVWEDGLATAVAEIPAMAPFAAPIREVYAAAQSAPWPLFQRVHGDLHLGQVLEVQGRGWVLLDFEGEPLRPIAARRMPDLAVRDVAGMLRSFDYVAGSVERLGVDDAVARRWATTAVTAFERGYAAAGGPSADERLLRAFELDKAVYEAVYEVRNRPDWLSIPLSAIERLTRDAAS</sequence>
<evidence type="ECO:0000256" key="3">
    <source>
        <dbReference type="ARBA" id="ARBA00011245"/>
    </source>
</evidence>
<evidence type="ECO:0000256" key="1">
    <source>
        <dbReference type="ARBA" id="ARBA00004964"/>
    </source>
</evidence>
<dbReference type="EMBL" id="VRSV01000001">
    <property type="protein sequence ID" value="TXK13387.1"/>
    <property type="molecule type" value="Genomic_DNA"/>
</dbReference>
<comment type="pathway">
    <text evidence="1">Glycan biosynthesis; glycogen biosynthesis.</text>
</comment>
<dbReference type="GO" id="GO:0005524">
    <property type="term" value="F:ATP binding"/>
    <property type="evidence" value="ECO:0007669"/>
    <property type="project" value="UniProtKB-KW"/>
</dbReference>
<evidence type="ECO:0000259" key="16">
    <source>
        <dbReference type="Pfam" id="PF18085"/>
    </source>
</evidence>
<keyword evidence="10" id="KW-0067">ATP-binding</keyword>
<dbReference type="InterPro" id="IPR040999">
    <property type="entry name" value="Mak_N_cap"/>
</dbReference>
<comment type="catalytic activity">
    <reaction evidence="14">
        <text>D-maltose + ATP = alpha-maltose 1-phosphate + ADP + H(+)</text>
        <dbReference type="Rhea" id="RHEA:31915"/>
        <dbReference type="ChEBI" id="CHEBI:15378"/>
        <dbReference type="ChEBI" id="CHEBI:17306"/>
        <dbReference type="ChEBI" id="CHEBI:30616"/>
        <dbReference type="ChEBI" id="CHEBI:63576"/>
        <dbReference type="ChEBI" id="CHEBI:456216"/>
        <dbReference type="EC" id="2.7.1.175"/>
    </reaction>
</comment>
<evidence type="ECO:0000313" key="17">
    <source>
        <dbReference type="EMBL" id="TXK13387.1"/>
    </source>
</evidence>
<feature type="region of interest" description="Disordered" evidence="15">
    <location>
        <begin position="109"/>
        <end position="131"/>
    </location>
</feature>
<dbReference type="InterPro" id="IPR011009">
    <property type="entry name" value="Kinase-like_dom_sf"/>
</dbReference>
<keyword evidence="9" id="KW-0418">Kinase</keyword>
<keyword evidence="7 17" id="KW-0808">Transferase</keyword>
<proteinExistence type="inferred from homology"/>
<evidence type="ECO:0000256" key="14">
    <source>
        <dbReference type="ARBA" id="ARBA00049067"/>
    </source>
</evidence>
<comment type="subunit">
    <text evidence="3">Monomer.</text>
</comment>
<accession>A0A5C8I2Z2</accession>
<dbReference type="Gene3D" id="3.90.1200.10">
    <property type="match status" value="1"/>
</dbReference>
<keyword evidence="6" id="KW-0321">Glycogen metabolism</keyword>
<evidence type="ECO:0000256" key="10">
    <source>
        <dbReference type="ARBA" id="ARBA00022840"/>
    </source>
</evidence>
<dbReference type="Proteomes" id="UP000321034">
    <property type="component" value="Unassembled WGS sequence"/>
</dbReference>
<organism evidence="17 18">
    <name type="scientific">Microbacterium hatanonis</name>
    <dbReference type="NCBI Taxonomy" id="404366"/>
    <lineage>
        <taxon>Bacteria</taxon>
        <taxon>Bacillati</taxon>
        <taxon>Actinomycetota</taxon>
        <taxon>Actinomycetes</taxon>
        <taxon>Micrococcales</taxon>
        <taxon>Microbacteriaceae</taxon>
        <taxon>Microbacterium</taxon>
    </lineage>
</organism>
<evidence type="ECO:0000256" key="12">
    <source>
        <dbReference type="ARBA" id="ARBA00023277"/>
    </source>
</evidence>
<evidence type="ECO:0000256" key="5">
    <source>
        <dbReference type="ARBA" id="ARBA00013882"/>
    </source>
</evidence>
<dbReference type="GO" id="GO:0005978">
    <property type="term" value="P:glycogen biosynthetic process"/>
    <property type="evidence" value="ECO:0007669"/>
    <property type="project" value="UniProtKB-UniPathway"/>
</dbReference>
<dbReference type="UniPathway" id="UPA00164"/>
<evidence type="ECO:0000256" key="15">
    <source>
        <dbReference type="SAM" id="MobiDB-lite"/>
    </source>
</evidence>
<evidence type="ECO:0000313" key="18">
    <source>
        <dbReference type="Proteomes" id="UP000321034"/>
    </source>
</evidence>